<feature type="transmembrane region" description="Helical" evidence="10">
    <location>
        <begin position="324"/>
        <end position="347"/>
    </location>
</feature>
<dbReference type="GO" id="GO:0036376">
    <property type="term" value="P:sodium ion export across plasma membrane"/>
    <property type="evidence" value="ECO:0007669"/>
    <property type="project" value="TreeGrafter"/>
</dbReference>
<dbReference type="PRINTS" id="PR00119">
    <property type="entry name" value="CATATPASE"/>
</dbReference>
<sequence length="1146" mass="126045">MNEKIENDNKVAVVTVEDANKIKFARVHRPERTRTIQTIDTTASRRPSITAPKRPQKKTKASKKNVDITEHLLTPEDCAAKYHTEINTKKASDSHGLTAQQASHVLSETGPNKLTPPKKRHPILKYLDCTYLGAILIGVALLNAFIEFYQEQKSQALLNSFMDMVPAKCMVIRDGKVEQIDAVNLVVGDVVLVRMGDKIPADLLVFSASDLKVDNSPLTGESDPQERGAENTQKNVFEAENILFNGTLAVSGEGYGIVVRTGDATVLGQIAGLTAGEAKSTSPLSQEIAKFVKIIASIALCTAAIFFGIGFPVNNYNVSLTLNFAISVFVAWVPEGLPATVTILLTISAKRMAARNVLVKDLQGVETLGAITLLATDKTGTLTRNQMTVTYIWSCLTLKNAMDKQNQERPIVEEPGVHDIITISTLNSRAKFDRVDVPVAQRQILGDATETGLVRFAGEHLGTQFDSIPDEFPKVFEIPFNSDNKWAMTIHEKRHANGPLTLYVKGAPERVLNLCSSILLEDGTSVPLSEKHRAAYQETYSYMASQGHRVLAFAQDLLSENEYPSGFVFDKNAKNYPMSGMTFVGLVSLEDPPKHGVREAIGKCRAAGIKVMMVTGDHPLTAEAIGRKINLMVGDTKALAAQRLNRPEEEVPENEYNSIVIHGDSIDSLTDDDWDLIFSKDEIIFARTSPKHKLEIVKRAQSMQHIVGVTGDGVNDAPALKKADLGIAMNISGSDVSKDAAAMILLDDNFASIIHGIEEGRLIFVNLKKSIMYTISHSMPEVVPNLLYVIVPLPLPLSAILILVIDLGFELFAALTFAWDTPESEGGLMKMPPRKPVSPESIDRHRRSLHRRQRYIEYDSEGEETRPPFLRRVYYTLHELFSVGYWKEKFEKNDDEVLVDLPLLSWAYLEIGIIEAIGNLTSYFVVLWYNGITPFDAVIMQRGAGAPTYYFSNGPNYAQDYLSTTGKLLDAAAQKRALGQAQSIVYWSIMVMQMFNMFACKTRFSIPIGRYIFVNKTAFAGILGGAALATLIVYCPPFNIPFGTDYHLLPLFWLIGFGFGIIIIAYACIRIKIRQKLNPVAFNPDIAGLQYFQMKIGYLATLSMFILVVAMKKRTDAPGGGGPSGDDFGGGGPPTGSENGSGNGSR</sequence>
<accession>A0A0B7MNY4</accession>
<dbReference type="Gene3D" id="3.40.50.1000">
    <property type="entry name" value="HAD superfamily/HAD-like"/>
    <property type="match status" value="1"/>
</dbReference>
<dbReference type="EMBL" id="LN719301">
    <property type="protein sequence ID" value="CEP07561.1"/>
    <property type="molecule type" value="Genomic_DNA"/>
</dbReference>
<dbReference type="InterPro" id="IPR059000">
    <property type="entry name" value="ATPase_P-type_domA"/>
</dbReference>
<dbReference type="SUPFAM" id="SSF81665">
    <property type="entry name" value="Calcium ATPase, transmembrane domain M"/>
    <property type="match status" value="2"/>
</dbReference>
<evidence type="ECO:0000256" key="8">
    <source>
        <dbReference type="ARBA" id="ARBA00023136"/>
    </source>
</evidence>
<evidence type="ECO:0000256" key="1">
    <source>
        <dbReference type="ARBA" id="ARBA00004651"/>
    </source>
</evidence>
<feature type="region of interest" description="Disordered" evidence="9">
    <location>
        <begin position="1116"/>
        <end position="1146"/>
    </location>
</feature>
<feature type="region of interest" description="Disordered" evidence="9">
    <location>
        <begin position="40"/>
        <end position="64"/>
    </location>
</feature>
<dbReference type="Pfam" id="PF13246">
    <property type="entry name" value="Cation_ATPase"/>
    <property type="match status" value="1"/>
</dbReference>
<name>A0A0B7MNY4_9FUNG</name>
<dbReference type="GO" id="GO:1902600">
    <property type="term" value="P:proton transmembrane transport"/>
    <property type="evidence" value="ECO:0007669"/>
    <property type="project" value="TreeGrafter"/>
</dbReference>
<feature type="compositionally biased region" description="Basic residues" evidence="9">
    <location>
        <begin position="54"/>
        <end position="63"/>
    </location>
</feature>
<dbReference type="InterPro" id="IPR006068">
    <property type="entry name" value="ATPase_P-typ_cation-transptr_C"/>
</dbReference>
<dbReference type="AlphaFoldDB" id="A0A0B7MNY4"/>
<feature type="transmembrane region" description="Helical" evidence="10">
    <location>
        <begin position="291"/>
        <end position="312"/>
    </location>
</feature>
<dbReference type="SMART" id="SM00831">
    <property type="entry name" value="Cation_ATPase_N"/>
    <property type="match status" value="1"/>
</dbReference>
<dbReference type="Gene3D" id="3.40.1110.10">
    <property type="entry name" value="Calcium-transporting ATPase, cytoplasmic domain N"/>
    <property type="match status" value="1"/>
</dbReference>
<dbReference type="STRING" id="35722.A0A0B7MNY4"/>
<comment type="subcellular location">
    <subcellularLocation>
        <location evidence="1">Cell membrane</location>
        <topology evidence="1">Multi-pass membrane protein</topology>
    </subcellularLocation>
</comment>
<evidence type="ECO:0000313" key="13">
    <source>
        <dbReference type="Proteomes" id="UP000054107"/>
    </source>
</evidence>
<dbReference type="OrthoDB" id="158672at2759"/>
<dbReference type="SUPFAM" id="SSF81653">
    <property type="entry name" value="Calcium ATPase, transduction domain A"/>
    <property type="match status" value="1"/>
</dbReference>
<feature type="transmembrane region" description="Helical" evidence="10">
    <location>
        <begin position="984"/>
        <end position="1000"/>
    </location>
</feature>
<dbReference type="FunFam" id="2.70.150.10:FF:000003">
    <property type="entry name" value="Sodium/potassium-transporting ATPase subunit alpha"/>
    <property type="match status" value="1"/>
</dbReference>
<dbReference type="Gene3D" id="1.20.1110.10">
    <property type="entry name" value="Calcium-transporting ATPase, transmembrane domain"/>
    <property type="match status" value="3"/>
</dbReference>
<organism evidence="12 13">
    <name type="scientific">Parasitella parasitica</name>
    <dbReference type="NCBI Taxonomy" id="35722"/>
    <lineage>
        <taxon>Eukaryota</taxon>
        <taxon>Fungi</taxon>
        <taxon>Fungi incertae sedis</taxon>
        <taxon>Mucoromycota</taxon>
        <taxon>Mucoromycotina</taxon>
        <taxon>Mucoromycetes</taxon>
        <taxon>Mucorales</taxon>
        <taxon>Mucorineae</taxon>
        <taxon>Mucoraceae</taxon>
        <taxon>Parasitella</taxon>
    </lineage>
</organism>
<dbReference type="InterPro" id="IPR023214">
    <property type="entry name" value="HAD_sf"/>
</dbReference>
<feature type="domain" description="Cation-transporting P-type ATPase N-terminal" evidence="11">
    <location>
        <begin position="69"/>
        <end position="148"/>
    </location>
</feature>
<dbReference type="InterPro" id="IPR023299">
    <property type="entry name" value="ATPase_P-typ_cyto_dom_N"/>
</dbReference>
<evidence type="ECO:0000256" key="10">
    <source>
        <dbReference type="SAM" id="Phobius"/>
    </source>
</evidence>
<evidence type="ECO:0000259" key="11">
    <source>
        <dbReference type="SMART" id="SM00831"/>
    </source>
</evidence>
<dbReference type="Pfam" id="PF00122">
    <property type="entry name" value="E1-E2_ATPase"/>
    <property type="match status" value="1"/>
</dbReference>
<evidence type="ECO:0000256" key="6">
    <source>
        <dbReference type="ARBA" id="ARBA00022967"/>
    </source>
</evidence>
<dbReference type="SUPFAM" id="SSF81660">
    <property type="entry name" value="Metal cation-transporting ATPase, ATP-binding domain N"/>
    <property type="match status" value="1"/>
</dbReference>
<dbReference type="GO" id="GO:0030007">
    <property type="term" value="P:intracellular potassium ion homeostasis"/>
    <property type="evidence" value="ECO:0007669"/>
    <property type="project" value="TreeGrafter"/>
</dbReference>
<dbReference type="GO" id="GO:0005391">
    <property type="term" value="F:P-type sodium:potassium-exchanging transporter activity"/>
    <property type="evidence" value="ECO:0007669"/>
    <property type="project" value="TreeGrafter"/>
</dbReference>
<protein>
    <recommendedName>
        <fullName evidence="11">Cation-transporting P-type ATPase N-terminal domain-containing protein</fullName>
    </recommendedName>
</protein>
<dbReference type="InterPro" id="IPR001757">
    <property type="entry name" value="P_typ_ATPase"/>
</dbReference>
<evidence type="ECO:0000256" key="7">
    <source>
        <dbReference type="ARBA" id="ARBA00022989"/>
    </source>
</evidence>
<dbReference type="InterPro" id="IPR004014">
    <property type="entry name" value="ATPase_P-typ_cation-transptr_N"/>
</dbReference>
<dbReference type="Pfam" id="PF00689">
    <property type="entry name" value="Cation_ATPase_C"/>
    <property type="match status" value="1"/>
</dbReference>
<keyword evidence="4" id="KW-0547">Nucleotide-binding</keyword>
<dbReference type="SUPFAM" id="SSF56784">
    <property type="entry name" value="HAD-like"/>
    <property type="match status" value="1"/>
</dbReference>
<dbReference type="PROSITE" id="PS00154">
    <property type="entry name" value="ATPASE_E1_E2"/>
    <property type="match status" value="1"/>
</dbReference>
<evidence type="ECO:0000256" key="9">
    <source>
        <dbReference type="SAM" id="MobiDB-lite"/>
    </source>
</evidence>
<dbReference type="GO" id="GO:0005886">
    <property type="term" value="C:plasma membrane"/>
    <property type="evidence" value="ECO:0007669"/>
    <property type="project" value="UniProtKB-SubCell"/>
</dbReference>
<dbReference type="PANTHER" id="PTHR43294:SF21">
    <property type="entry name" value="CATION TRANSPORTING ATPASE"/>
    <property type="match status" value="1"/>
</dbReference>
<evidence type="ECO:0000256" key="4">
    <source>
        <dbReference type="ARBA" id="ARBA00022741"/>
    </source>
</evidence>
<gene>
    <name evidence="12" type="primary">PARPA_00857.1 scaffold 1159</name>
</gene>
<dbReference type="NCBIfam" id="TIGR01494">
    <property type="entry name" value="ATPase_P-type"/>
    <property type="match status" value="2"/>
</dbReference>
<feature type="compositionally biased region" description="Gly residues" evidence="9">
    <location>
        <begin position="1118"/>
        <end position="1146"/>
    </location>
</feature>
<dbReference type="InterPro" id="IPR036412">
    <property type="entry name" value="HAD-like_sf"/>
</dbReference>
<keyword evidence="6" id="KW-1278">Translocase</keyword>
<dbReference type="Gene3D" id="2.70.150.10">
    <property type="entry name" value="Calcium-transporting ATPase, cytoplasmic transduction domain A"/>
    <property type="match status" value="1"/>
</dbReference>
<dbReference type="SFLD" id="SFLDF00027">
    <property type="entry name" value="p-type_atpase"/>
    <property type="match status" value="1"/>
</dbReference>
<dbReference type="InterPro" id="IPR008250">
    <property type="entry name" value="ATPase_P-typ_transduc_dom_A_sf"/>
</dbReference>
<evidence type="ECO:0000256" key="2">
    <source>
        <dbReference type="ARBA" id="ARBA00022475"/>
    </source>
</evidence>
<dbReference type="Pfam" id="PF00690">
    <property type="entry name" value="Cation_ATPase_N"/>
    <property type="match status" value="1"/>
</dbReference>
<dbReference type="InterPro" id="IPR023298">
    <property type="entry name" value="ATPase_P-typ_TM_dom_sf"/>
</dbReference>
<dbReference type="Proteomes" id="UP000054107">
    <property type="component" value="Unassembled WGS sequence"/>
</dbReference>
<dbReference type="PRINTS" id="PR00121">
    <property type="entry name" value="NAKATPASE"/>
</dbReference>
<dbReference type="InterPro" id="IPR050510">
    <property type="entry name" value="Cation_transp_ATPase_P-type"/>
</dbReference>
<proteinExistence type="predicted"/>
<evidence type="ECO:0000313" key="12">
    <source>
        <dbReference type="EMBL" id="CEP07561.1"/>
    </source>
</evidence>
<feature type="transmembrane region" description="Helical" evidence="10">
    <location>
        <begin position="1046"/>
        <end position="1069"/>
    </location>
</feature>
<reference evidence="12 13" key="1">
    <citation type="submission" date="2014-09" db="EMBL/GenBank/DDBJ databases">
        <authorList>
            <person name="Ellenberger Sabrina"/>
        </authorList>
    </citation>
    <scope>NUCLEOTIDE SEQUENCE [LARGE SCALE GENOMIC DNA]</scope>
    <source>
        <strain evidence="12 13">CBS 412.66</strain>
    </source>
</reference>
<evidence type="ECO:0000256" key="5">
    <source>
        <dbReference type="ARBA" id="ARBA00022840"/>
    </source>
</evidence>
<dbReference type="GO" id="GO:0006883">
    <property type="term" value="P:intracellular sodium ion homeostasis"/>
    <property type="evidence" value="ECO:0007669"/>
    <property type="project" value="TreeGrafter"/>
</dbReference>
<dbReference type="InterPro" id="IPR044492">
    <property type="entry name" value="P_typ_ATPase_HD_dom"/>
</dbReference>
<keyword evidence="13" id="KW-1185">Reference proteome</keyword>
<dbReference type="GO" id="GO:0016887">
    <property type="term" value="F:ATP hydrolysis activity"/>
    <property type="evidence" value="ECO:0007669"/>
    <property type="project" value="InterPro"/>
</dbReference>
<dbReference type="FunFam" id="3.40.50.1000:FF:000083">
    <property type="entry name" value="Sodium/potassium-transporting ATPase subunit alpha"/>
    <property type="match status" value="1"/>
</dbReference>
<dbReference type="InterPro" id="IPR018303">
    <property type="entry name" value="ATPase_P-typ_P_site"/>
</dbReference>
<dbReference type="SFLD" id="SFLDS00003">
    <property type="entry name" value="Haloacid_Dehalogenase"/>
    <property type="match status" value="1"/>
</dbReference>
<keyword evidence="8 10" id="KW-0472">Membrane</keyword>
<keyword evidence="2" id="KW-1003">Cell membrane</keyword>
<feature type="transmembrane region" description="Helical" evidence="10">
    <location>
        <begin position="1012"/>
        <end position="1034"/>
    </location>
</feature>
<keyword evidence="7 10" id="KW-1133">Transmembrane helix</keyword>
<evidence type="ECO:0000256" key="3">
    <source>
        <dbReference type="ARBA" id="ARBA00022692"/>
    </source>
</evidence>
<dbReference type="GO" id="GO:0005524">
    <property type="term" value="F:ATP binding"/>
    <property type="evidence" value="ECO:0007669"/>
    <property type="project" value="UniProtKB-KW"/>
</dbReference>
<feature type="transmembrane region" description="Helical" evidence="10">
    <location>
        <begin position="786"/>
        <end position="819"/>
    </location>
</feature>
<dbReference type="PANTHER" id="PTHR43294">
    <property type="entry name" value="SODIUM/POTASSIUM-TRANSPORTING ATPASE SUBUNIT ALPHA"/>
    <property type="match status" value="1"/>
</dbReference>
<dbReference type="GO" id="GO:1990573">
    <property type="term" value="P:potassium ion import across plasma membrane"/>
    <property type="evidence" value="ECO:0007669"/>
    <property type="project" value="TreeGrafter"/>
</dbReference>
<dbReference type="SFLD" id="SFLDG00002">
    <property type="entry name" value="C1.7:_P-type_atpase_like"/>
    <property type="match status" value="1"/>
</dbReference>
<keyword evidence="5" id="KW-0067">ATP-binding</keyword>
<keyword evidence="3 10" id="KW-0812">Transmembrane</keyword>